<keyword evidence="1" id="KW-0812">Transmembrane</keyword>
<keyword evidence="4" id="KW-1185">Reference proteome</keyword>
<evidence type="ECO:0000313" key="4">
    <source>
        <dbReference type="Proteomes" id="UP000521032"/>
    </source>
</evidence>
<accession>A0A6V7R5B1</accession>
<dbReference type="Gene3D" id="3.40.50.10490">
    <property type="entry name" value="Glucose-6-phosphate isomerase like protein, domain 1"/>
    <property type="match status" value="1"/>
</dbReference>
<proteinExistence type="predicted"/>
<feature type="domain" description="DUF2529" evidence="2">
    <location>
        <begin position="1"/>
        <end position="166"/>
    </location>
</feature>
<evidence type="ECO:0000256" key="1">
    <source>
        <dbReference type="SAM" id="Phobius"/>
    </source>
</evidence>
<gene>
    <name evidence="3" type="ORF">JEOSCH030_00218</name>
</gene>
<organism evidence="3 4">
    <name type="scientific">Phocicoccus schoeneichii</name>
    <dbReference type="NCBI Taxonomy" id="1812261"/>
    <lineage>
        <taxon>Bacteria</taxon>
        <taxon>Bacillati</taxon>
        <taxon>Bacillota</taxon>
        <taxon>Bacilli</taxon>
        <taxon>Bacillales</taxon>
        <taxon>Salinicoccaceae</taxon>
        <taxon>Phocicoccus</taxon>
    </lineage>
</organism>
<sequence>MDKILQTQMTNVYNKIFDQAEEIEIAARLLAQAVGTDGNILLKTFHDFRYIETLLIEGEESLPDIKSFETIQNVTTPDRILVVAKDFDDDVKTFIQELEDKDMDYCLICNKNKEDAETLESIFHFIDLASTRKLVPTADFDRIINPYVSALLFIYYNLYIFIDEMTADDE</sequence>
<comment type="caution">
    <text evidence="3">The sequence shown here is derived from an EMBL/GenBank/DDBJ whole genome shotgun (WGS) entry which is preliminary data.</text>
</comment>
<protein>
    <recommendedName>
        <fullName evidence="2">DUF2529 domain-containing protein</fullName>
    </recommendedName>
</protein>
<name>A0A6V7R5B1_9BACL</name>
<dbReference type="Pfam" id="PF10740">
    <property type="entry name" value="DUF2529"/>
    <property type="match status" value="1"/>
</dbReference>
<dbReference type="Proteomes" id="UP000521032">
    <property type="component" value="Unassembled WGS sequence"/>
</dbReference>
<evidence type="ECO:0000313" key="3">
    <source>
        <dbReference type="EMBL" id="CAD2072205.1"/>
    </source>
</evidence>
<dbReference type="EMBL" id="CAJEWE010000004">
    <property type="protein sequence ID" value="CAD2072205.1"/>
    <property type="molecule type" value="Genomic_DNA"/>
</dbReference>
<dbReference type="AlphaFoldDB" id="A0A6V7R5B1"/>
<keyword evidence="1" id="KW-0472">Membrane</keyword>
<dbReference type="RefSeq" id="WP_186084692.1">
    <property type="nucleotide sequence ID" value="NZ_BMDB01000003.1"/>
</dbReference>
<keyword evidence="1" id="KW-1133">Transmembrane helix</keyword>
<reference evidence="3 4" key="1">
    <citation type="submission" date="2020-07" db="EMBL/GenBank/DDBJ databases">
        <authorList>
            <person name="Criscuolo A."/>
        </authorList>
    </citation>
    <scope>NUCLEOTIDE SEQUENCE [LARGE SCALE GENOMIC DNA]</scope>
    <source>
        <strain evidence="4">CIP 111030</strain>
    </source>
</reference>
<dbReference type="InterPro" id="IPR019676">
    <property type="entry name" value="DUF2529"/>
</dbReference>
<feature type="transmembrane region" description="Helical" evidence="1">
    <location>
        <begin position="143"/>
        <end position="162"/>
    </location>
</feature>
<evidence type="ECO:0000259" key="2">
    <source>
        <dbReference type="Pfam" id="PF10740"/>
    </source>
</evidence>